<dbReference type="GO" id="GO:0006777">
    <property type="term" value="P:Mo-molybdopterin cofactor biosynthetic process"/>
    <property type="evidence" value="ECO:0007669"/>
    <property type="project" value="InterPro"/>
</dbReference>
<name>A0AAX1ZRS0_BURML</name>
<dbReference type="SUPFAM" id="SSF55040">
    <property type="entry name" value="Molybdenum cofactor biosynthesis protein C, MoaC"/>
    <property type="match status" value="1"/>
</dbReference>
<dbReference type="RefSeq" id="WP_123809473.1">
    <property type="nucleotide sequence ID" value="NZ_CAJPIE010000120.1"/>
</dbReference>
<dbReference type="EMBL" id="RKJW01000002">
    <property type="protein sequence ID" value="RUN03946.1"/>
    <property type="molecule type" value="Genomic_DNA"/>
</dbReference>
<evidence type="ECO:0000313" key="1">
    <source>
        <dbReference type="EMBL" id="RUN03946.1"/>
    </source>
</evidence>
<organism evidence="1 2">
    <name type="scientific">Burkholderia mallei</name>
    <name type="common">Pseudomonas mallei</name>
    <dbReference type="NCBI Taxonomy" id="13373"/>
    <lineage>
        <taxon>Bacteria</taxon>
        <taxon>Pseudomonadati</taxon>
        <taxon>Pseudomonadota</taxon>
        <taxon>Betaproteobacteria</taxon>
        <taxon>Burkholderiales</taxon>
        <taxon>Burkholderiaceae</taxon>
        <taxon>Burkholderia</taxon>
        <taxon>pseudomallei group</taxon>
    </lineage>
</organism>
<reference evidence="2" key="1">
    <citation type="submission" date="2018-10" db="EMBL/GenBank/DDBJ databases">
        <title>FDA dAtabase for Regulatory Grade micrObial Sequences (FDA-ARGOS): Supporting development and validation of Infectious Disease Dx tests.</title>
        <authorList>
            <person name="Minogue T."/>
            <person name="Wolcott M."/>
            <person name="Wasieloski L."/>
            <person name="Aguilar W."/>
            <person name="Moore D."/>
            <person name="Jaissle J."/>
            <person name="Tallon L."/>
            <person name="Sadzewicz L."/>
            <person name="Zhao X."/>
            <person name="Vavikolanu K."/>
            <person name="Mehta A."/>
            <person name="Aluvathingal J."/>
            <person name="Nadendla S."/>
            <person name="Yan Y."/>
            <person name="Sichtig H."/>
        </authorList>
    </citation>
    <scope>NUCLEOTIDE SEQUENCE [LARGE SCALE GENOMIC DNA]</scope>
    <source>
        <strain evidence="2">FDAARGOS_588</strain>
    </source>
</reference>
<protein>
    <submittedName>
        <fullName evidence="1">Molybdenum cofactor biosynthesis protein</fullName>
    </submittedName>
</protein>
<evidence type="ECO:0000313" key="2">
    <source>
        <dbReference type="Proteomes" id="UP000269379"/>
    </source>
</evidence>
<dbReference type="Proteomes" id="UP000269379">
    <property type="component" value="Chromosome 1"/>
</dbReference>
<accession>A0AAX1ZRS0</accession>
<dbReference type="Gene3D" id="3.30.70.640">
    <property type="entry name" value="Molybdopterin cofactor biosynthesis C (MoaC) domain"/>
    <property type="match status" value="1"/>
</dbReference>
<dbReference type="GeneID" id="93059279"/>
<gene>
    <name evidence="1" type="ORF">EGT70_30110</name>
</gene>
<dbReference type="AlphaFoldDB" id="A0AAX1ZRS0"/>
<proteinExistence type="predicted"/>
<comment type="caution">
    <text evidence="1">The sequence shown here is derived from an EMBL/GenBank/DDBJ whole genome shotgun (WGS) entry which is preliminary data.</text>
</comment>
<dbReference type="InterPro" id="IPR036522">
    <property type="entry name" value="MoaC_sf"/>
</dbReference>
<sequence>MDRIERFDNGKSLIYKTVNRRLRTGTRMCKAVDRGMTITDVSVREKRGGKSGDWKADEAGA</sequence>